<dbReference type="AlphaFoldDB" id="A0A927F9U6"/>
<evidence type="ECO:0000313" key="2">
    <source>
        <dbReference type="Proteomes" id="UP000622317"/>
    </source>
</evidence>
<dbReference type="Proteomes" id="UP000622317">
    <property type="component" value="Unassembled WGS sequence"/>
</dbReference>
<gene>
    <name evidence="1" type="ORF">IEN85_15825</name>
</gene>
<dbReference type="EMBL" id="JACYFG010000038">
    <property type="protein sequence ID" value="MBD5780969.1"/>
    <property type="molecule type" value="Genomic_DNA"/>
</dbReference>
<sequence length="195" mass="23347">MIPDFISHYYLPDRQPFLSLSDLKGDLENPVFLEMLNKHKTTPGYNRRYGMRYLEMRSSAESKLKRLFEKKGGTPKWMSPYYFVLGTSEWFRHINSGHKELRVNLKDLPRDSVSVTFPDSFIAMTAKGKDYYEKVYFIDELEELVNLHGLPRNERPETYEKYWLGDFEEYIEVQVWDDGVVEPFKRQWLRQQGTH</sequence>
<reference evidence="1" key="1">
    <citation type="submission" date="2020-09" db="EMBL/GenBank/DDBJ databases">
        <title>Pelagicoccus enzymogenes sp. nov. with an EPS production, isolated from marine sediment.</title>
        <authorList>
            <person name="Feng X."/>
        </authorList>
    </citation>
    <scope>NUCLEOTIDE SEQUENCE</scope>
    <source>
        <strain evidence="1">NFK12</strain>
    </source>
</reference>
<name>A0A927F9U6_9BACT</name>
<dbReference type="RefSeq" id="WP_191618074.1">
    <property type="nucleotide sequence ID" value="NZ_JACYFG010000038.1"/>
</dbReference>
<evidence type="ECO:0000313" key="1">
    <source>
        <dbReference type="EMBL" id="MBD5780969.1"/>
    </source>
</evidence>
<proteinExistence type="predicted"/>
<protein>
    <submittedName>
        <fullName evidence="1">Uncharacterized protein</fullName>
    </submittedName>
</protein>
<accession>A0A927F9U6</accession>
<organism evidence="1 2">
    <name type="scientific">Pelagicoccus enzymogenes</name>
    <dbReference type="NCBI Taxonomy" id="2773457"/>
    <lineage>
        <taxon>Bacteria</taxon>
        <taxon>Pseudomonadati</taxon>
        <taxon>Verrucomicrobiota</taxon>
        <taxon>Opitutia</taxon>
        <taxon>Puniceicoccales</taxon>
        <taxon>Pelagicoccaceae</taxon>
        <taxon>Pelagicoccus</taxon>
    </lineage>
</organism>
<keyword evidence="2" id="KW-1185">Reference proteome</keyword>
<comment type="caution">
    <text evidence="1">The sequence shown here is derived from an EMBL/GenBank/DDBJ whole genome shotgun (WGS) entry which is preliminary data.</text>
</comment>